<comment type="similarity">
    <text evidence="2 9">Belongs to the universal ribosomal protein uS15 family.</text>
</comment>
<evidence type="ECO:0000256" key="3">
    <source>
        <dbReference type="ARBA" id="ARBA00022946"/>
    </source>
</evidence>
<dbReference type="GO" id="GO:0005763">
    <property type="term" value="C:mitochondrial small ribosomal subunit"/>
    <property type="evidence" value="ECO:0007669"/>
    <property type="project" value="TreeGrafter"/>
</dbReference>
<keyword evidence="5" id="KW-0496">Mitochondrion</keyword>
<dbReference type="AlphaFoldDB" id="A0A0N7ZBH1"/>
<dbReference type="EMBL" id="GDRN01083680">
    <property type="protein sequence ID" value="JAI61632.1"/>
    <property type="molecule type" value="Transcribed_RNA"/>
</dbReference>
<comment type="subcellular location">
    <subcellularLocation>
        <location evidence="1">Mitochondrion</location>
    </subcellularLocation>
</comment>
<organism evidence="10">
    <name type="scientific">Scylla olivacea</name>
    <name type="common">Orange mud crab</name>
    <name type="synonym">Cancer olivacea</name>
    <dbReference type="NCBI Taxonomy" id="85551"/>
    <lineage>
        <taxon>Eukaryota</taxon>
        <taxon>Metazoa</taxon>
        <taxon>Ecdysozoa</taxon>
        <taxon>Arthropoda</taxon>
        <taxon>Crustacea</taxon>
        <taxon>Multicrustacea</taxon>
        <taxon>Malacostraca</taxon>
        <taxon>Eumalacostraca</taxon>
        <taxon>Eucarida</taxon>
        <taxon>Decapoda</taxon>
        <taxon>Pleocyemata</taxon>
        <taxon>Brachyura</taxon>
        <taxon>Eubrachyura</taxon>
        <taxon>Portunoidea</taxon>
        <taxon>Portunidae</taxon>
        <taxon>Portuninae</taxon>
        <taxon>Scylla</taxon>
    </lineage>
</organism>
<keyword evidence="3" id="KW-0809">Transit peptide</keyword>
<reference evidence="10" key="1">
    <citation type="submission" date="2015-09" db="EMBL/GenBank/DDBJ databases">
        <title>Scylla olivacea transcriptome.</title>
        <authorList>
            <person name="Ikhwanuddin M."/>
        </authorList>
    </citation>
    <scope>NUCLEOTIDE SEQUENCE</scope>
</reference>
<dbReference type="GO" id="GO:0032543">
    <property type="term" value="P:mitochondrial translation"/>
    <property type="evidence" value="ECO:0007669"/>
    <property type="project" value="TreeGrafter"/>
</dbReference>
<dbReference type="InterPro" id="IPR000589">
    <property type="entry name" value="Ribosomal_uS15"/>
</dbReference>
<name>A0A0N7ZBH1_SCYOL</name>
<evidence type="ECO:0000256" key="6">
    <source>
        <dbReference type="ARBA" id="ARBA00023274"/>
    </source>
</evidence>
<evidence type="ECO:0000256" key="5">
    <source>
        <dbReference type="ARBA" id="ARBA00023128"/>
    </source>
</evidence>
<dbReference type="InterPro" id="IPR052137">
    <property type="entry name" value="uS15_ribosomal"/>
</dbReference>
<evidence type="ECO:0000256" key="1">
    <source>
        <dbReference type="ARBA" id="ARBA00004173"/>
    </source>
</evidence>
<dbReference type="Pfam" id="PF00312">
    <property type="entry name" value="Ribosomal_S15"/>
    <property type="match status" value="1"/>
</dbReference>
<dbReference type="Gene3D" id="1.10.287.10">
    <property type="entry name" value="S15/NS1, RNA-binding"/>
    <property type="match status" value="1"/>
</dbReference>
<evidence type="ECO:0000256" key="4">
    <source>
        <dbReference type="ARBA" id="ARBA00022980"/>
    </source>
</evidence>
<evidence type="ECO:0000313" key="10">
    <source>
        <dbReference type="EMBL" id="JAI61632.1"/>
    </source>
</evidence>
<proteinExistence type="inferred from homology"/>
<protein>
    <recommendedName>
        <fullName evidence="7">Small ribosomal subunit protein uS15m</fullName>
    </recommendedName>
    <alternativeName>
        <fullName evidence="8">28S ribosomal protein S15, mitochondrial</fullName>
    </alternativeName>
</protein>
<evidence type="ECO:0000256" key="2">
    <source>
        <dbReference type="ARBA" id="ARBA00008434"/>
    </source>
</evidence>
<evidence type="ECO:0000256" key="8">
    <source>
        <dbReference type="ARBA" id="ARBA00035528"/>
    </source>
</evidence>
<accession>A0A0N7ZBH1</accession>
<dbReference type="SMART" id="SM01387">
    <property type="entry name" value="Ribosomal_S15"/>
    <property type="match status" value="1"/>
</dbReference>
<evidence type="ECO:0000256" key="9">
    <source>
        <dbReference type="RuleBase" id="RU003919"/>
    </source>
</evidence>
<dbReference type="InterPro" id="IPR009068">
    <property type="entry name" value="uS15_NS1_RNA-bd_sf"/>
</dbReference>
<keyword evidence="6 9" id="KW-0687">Ribonucleoprotein</keyword>
<dbReference type="PANTHER" id="PTHR46685:SF1">
    <property type="entry name" value="SMALL RIBOSOMAL SUBUNIT PROTEIN US15M"/>
    <property type="match status" value="1"/>
</dbReference>
<dbReference type="SUPFAM" id="SSF47060">
    <property type="entry name" value="S15/NS1 RNA-binding domain"/>
    <property type="match status" value="1"/>
</dbReference>
<dbReference type="GO" id="GO:0003735">
    <property type="term" value="F:structural constituent of ribosome"/>
    <property type="evidence" value="ECO:0007669"/>
    <property type="project" value="InterPro"/>
</dbReference>
<sequence length="289" mass="33388">MALRAVGGAVRRAVWGVSGGRAIVTPKLIPAITAMSHPQPQRHYAMRQELTEHGIVWRRPQRIESWKPAKSGDLSAYVEPQDERVKAKFLSVKEALDGVDDVTRQLLTLQFGSRAEKVRVTRYNVMRDIQRHQYDTGSLEVTIAMLTVRIRKAQQVLLNSKKGKRHTVRQRVTLDETIARRKKLLKHLRRMDYKRFEWLISKLDILYRPPPRYVRWVTRKISLRKLVREYGHALRTERLGAYREQLEGQKKAFLKEKEEALQWIAKTEEELGVPVSVEVPGGRSGVGSA</sequence>
<keyword evidence="4 9" id="KW-0689">Ribosomal protein</keyword>
<evidence type="ECO:0000256" key="7">
    <source>
        <dbReference type="ARBA" id="ARBA00035249"/>
    </source>
</evidence>
<dbReference type="GO" id="GO:0003723">
    <property type="term" value="F:RNA binding"/>
    <property type="evidence" value="ECO:0007669"/>
    <property type="project" value="TreeGrafter"/>
</dbReference>
<dbReference type="PANTHER" id="PTHR46685">
    <property type="entry name" value="28S RIBOSOMAL PROTEIN S15, MITOCHONDRIAL"/>
    <property type="match status" value="1"/>
</dbReference>